<evidence type="ECO:0000313" key="4">
    <source>
        <dbReference type="Proteomes" id="UP000289200"/>
    </source>
</evidence>
<feature type="signal peptide" evidence="2">
    <location>
        <begin position="1"/>
        <end position="23"/>
    </location>
</feature>
<dbReference type="EMBL" id="UWOC01000159">
    <property type="protein sequence ID" value="VCU09463.1"/>
    <property type="molecule type" value="Genomic_DNA"/>
</dbReference>
<dbReference type="Proteomes" id="UP000289200">
    <property type="component" value="Unassembled WGS sequence"/>
</dbReference>
<dbReference type="AlphaFoldDB" id="A0A3S4CHR9"/>
<dbReference type="RefSeq" id="WP_129609785.1">
    <property type="nucleotide sequence ID" value="NZ_UWOC01000159.1"/>
</dbReference>
<reference evidence="4" key="1">
    <citation type="submission" date="2018-10" db="EMBL/GenBank/DDBJ databases">
        <authorList>
            <person name="Peiro R."/>
            <person name="Begona"/>
            <person name="Cbmso G."/>
            <person name="Lopez M."/>
            <person name="Gonzalez S."/>
            <person name="Sacristan E."/>
            <person name="Castillo E."/>
        </authorList>
    </citation>
    <scope>NUCLEOTIDE SEQUENCE [LARGE SCALE GENOMIC DNA]</scope>
</reference>
<keyword evidence="4" id="KW-1185">Reference proteome</keyword>
<feature type="compositionally biased region" description="Low complexity" evidence="1">
    <location>
        <begin position="424"/>
        <end position="457"/>
    </location>
</feature>
<feature type="region of interest" description="Disordered" evidence="1">
    <location>
        <begin position="415"/>
        <end position="457"/>
    </location>
</feature>
<comment type="caution">
    <text evidence="3">The sequence shown here is derived from an EMBL/GenBank/DDBJ whole genome shotgun (WGS) entry which is preliminary data.</text>
</comment>
<name>A0A3S4CHR9_9BRAD</name>
<accession>A0A3S4CHR9</accession>
<sequence>MVWTADLALSFSMAALLVGAAIAAPPDHIAITGGAPPPPAARGFATVEACWKDWLAREGYQEGKNDKDGRIVLVQHGQEIVGEPVGSPNWLTARNAMMSYAEMTARKALAETMSVTLKSSRTAAVQLLGGDDPPPALRPARESLSLSDKALTLADKALDAEIRKYDRNWTGSGATDKERQDKVATLQVQLNSAIESGTQLYASGAFTAIQCEGPSAGDPGRYAVLAGLVWTPSLQQIAEAIWNPAATAPSGEPGPSLHQRFAQIAADNPDWLAYTTGARVYTDERGQRVVVGFGAVPRSSLMAADKDRARLLALAAIQRFVGEKLVAGSSLKERYERRDFTDGSATSFDNSAFAQKITLVAKDLELVGAAEVRSWRGEHPWSKAGMQTVAIAWSPAWAADSRGTAEILKSAEERMKRGGGVPDVPSAAPGGTAVPAPGGSGAAVPARPGASSSGRDF</sequence>
<gene>
    <name evidence="3" type="ORF">RHODGE_RHODGE_03146</name>
</gene>
<proteinExistence type="predicted"/>
<dbReference type="OrthoDB" id="8456288at2"/>
<evidence type="ECO:0000256" key="2">
    <source>
        <dbReference type="SAM" id="SignalP"/>
    </source>
</evidence>
<evidence type="ECO:0000313" key="3">
    <source>
        <dbReference type="EMBL" id="VCU09463.1"/>
    </source>
</evidence>
<feature type="chain" id="PRO_5018632917" evidence="2">
    <location>
        <begin position="24"/>
        <end position="457"/>
    </location>
</feature>
<keyword evidence="2" id="KW-0732">Signal</keyword>
<organism evidence="3 4">
    <name type="scientific">Rhodoplanes serenus</name>
    <dbReference type="NCBI Taxonomy" id="200615"/>
    <lineage>
        <taxon>Bacteria</taxon>
        <taxon>Pseudomonadati</taxon>
        <taxon>Pseudomonadota</taxon>
        <taxon>Alphaproteobacteria</taxon>
        <taxon>Hyphomicrobiales</taxon>
        <taxon>Nitrobacteraceae</taxon>
        <taxon>Rhodoplanes</taxon>
    </lineage>
</organism>
<evidence type="ECO:0000256" key="1">
    <source>
        <dbReference type="SAM" id="MobiDB-lite"/>
    </source>
</evidence>
<protein>
    <submittedName>
        <fullName evidence="3">Uncharacterized protein</fullName>
    </submittedName>
</protein>